<sequence>MSKRLIVSLAVAAVLAGPSYALAQSKPNEAFLKKAIEGNLAEVAVGKLAQQKGNSDGVKNFGRQLETDHSAANQKAMSVATSVNMTPPTGPNKQQQETYQKLSKLSGAAFDREFIKDMVADHKKDVAEYEREAKRQNDPVASYANETLPTLKNHLQTVETLSTAKTQ</sequence>
<accession>A0A7W4YXX4</accession>
<feature type="chain" id="PRO_5030759375" evidence="2">
    <location>
        <begin position="24"/>
        <end position="167"/>
    </location>
</feature>
<evidence type="ECO:0000256" key="1">
    <source>
        <dbReference type="SAM" id="MobiDB-lite"/>
    </source>
</evidence>
<dbReference type="EMBL" id="JACHWB010000007">
    <property type="protein sequence ID" value="MBB3021037.1"/>
    <property type="molecule type" value="Genomic_DNA"/>
</dbReference>
<reference evidence="4 5" key="1">
    <citation type="submission" date="2020-08" db="EMBL/GenBank/DDBJ databases">
        <title>The Agave Microbiome: Exploring the role of microbial communities in plant adaptations to desert environments.</title>
        <authorList>
            <person name="Partida-Martinez L.P."/>
        </authorList>
    </citation>
    <scope>NUCLEOTIDE SEQUENCE [LARGE SCALE GENOMIC DNA]</scope>
    <source>
        <strain evidence="4 5">AT3.9</strain>
    </source>
</reference>
<feature type="domain" description="DUF4142" evidence="3">
    <location>
        <begin position="29"/>
        <end position="161"/>
    </location>
</feature>
<dbReference type="Proteomes" id="UP000532010">
    <property type="component" value="Unassembled WGS sequence"/>
</dbReference>
<feature type="signal peptide" evidence="2">
    <location>
        <begin position="1"/>
        <end position="23"/>
    </location>
</feature>
<evidence type="ECO:0000313" key="4">
    <source>
        <dbReference type="EMBL" id="MBB3021037.1"/>
    </source>
</evidence>
<name>A0A7W4YXX4_9HYPH</name>
<dbReference type="Gene3D" id="1.20.1260.10">
    <property type="match status" value="1"/>
</dbReference>
<dbReference type="PANTHER" id="PTHR38593">
    <property type="entry name" value="BLR2558 PROTEIN"/>
    <property type="match status" value="1"/>
</dbReference>
<gene>
    <name evidence="4" type="ORF">FHR70_004127</name>
</gene>
<protein>
    <submittedName>
        <fullName evidence="4">Putative membrane protein</fullName>
    </submittedName>
</protein>
<proteinExistence type="predicted"/>
<organism evidence="4 5">
    <name type="scientific">Microvirga lupini</name>
    <dbReference type="NCBI Taxonomy" id="420324"/>
    <lineage>
        <taxon>Bacteria</taxon>
        <taxon>Pseudomonadati</taxon>
        <taxon>Pseudomonadota</taxon>
        <taxon>Alphaproteobacteria</taxon>
        <taxon>Hyphomicrobiales</taxon>
        <taxon>Methylobacteriaceae</taxon>
        <taxon>Microvirga</taxon>
    </lineage>
</organism>
<dbReference type="InterPro" id="IPR025419">
    <property type="entry name" value="DUF4142"/>
</dbReference>
<evidence type="ECO:0000256" key="2">
    <source>
        <dbReference type="SAM" id="SignalP"/>
    </source>
</evidence>
<dbReference type="InterPro" id="IPR012347">
    <property type="entry name" value="Ferritin-like"/>
</dbReference>
<feature type="region of interest" description="Disordered" evidence="1">
    <location>
        <begin position="82"/>
        <end position="102"/>
    </location>
</feature>
<comment type="caution">
    <text evidence="4">The sequence shown here is derived from an EMBL/GenBank/DDBJ whole genome shotgun (WGS) entry which is preliminary data.</text>
</comment>
<dbReference type="AlphaFoldDB" id="A0A7W4YXX4"/>
<keyword evidence="5" id="KW-1185">Reference proteome</keyword>
<dbReference type="Pfam" id="PF13628">
    <property type="entry name" value="DUF4142"/>
    <property type="match status" value="1"/>
</dbReference>
<dbReference type="RefSeq" id="WP_183453565.1">
    <property type="nucleotide sequence ID" value="NZ_JACHWB010000007.1"/>
</dbReference>
<dbReference type="PANTHER" id="PTHR38593:SF1">
    <property type="entry name" value="BLR2558 PROTEIN"/>
    <property type="match status" value="1"/>
</dbReference>
<evidence type="ECO:0000313" key="5">
    <source>
        <dbReference type="Proteomes" id="UP000532010"/>
    </source>
</evidence>
<keyword evidence="2" id="KW-0732">Signal</keyword>
<evidence type="ECO:0000259" key="3">
    <source>
        <dbReference type="Pfam" id="PF13628"/>
    </source>
</evidence>